<dbReference type="PANTHER" id="PTHR43818">
    <property type="entry name" value="BCDNA.GH03377"/>
    <property type="match status" value="1"/>
</dbReference>
<proteinExistence type="predicted"/>
<evidence type="ECO:0000313" key="3">
    <source>
        <dbReference type="EMBL" id="MBO8451887.1"/>
    </source>
</evidence>
<dbReference type="Gene3D" id="3.40.50.720">
    <property type="entry name" value="NAD(P)-binding Rossmann-like Domain"/>
    <property type="match status" value="1"/>
</dbReference>
<dbReference type="Proteomes" id="UP000823661">
    <property type="component" value="Unassembled WGS sequence"/>
</dbReference>
<dbReference type="SUPFAM" id="SSF55347">
    <property type="entry name" value="Glyceraldehyde-3-phosphate dehydrogenase-like, C-terminal domain"/>
    <property type="match status" value="1"/>
</dbReference>
<evidence type="ECO:0000259" key="2">
    <source>
        <dbReference type="Pfam" id="PF22725"/>
    </source>
</evidence>
<dbReference type="PROSITE" id="PS51257">
    <property type="entry name" value="PROKAR_LIPOPROTEIN"/>
    <property type="match status" value="1"/>
</dbReference>
<dbReference type="PANTHER" id="PTHR43818:SF5">
    <property type="entry name" value="OXIDOREDUCTASE FAMILY PROTEIN"/>
    <property type="match status" value="1"/>
</dbReference>
<dbReference type="GO" id="GO:0000166">
    <property type="term" value="F:nucleotide binding"/>
    <property type="evidence" value="ECO:0007669"/>
    <property type="project" value="InterPro"/>
</dbReference>
<protein>
    <submittedName>
        <fullName evidence="3">Gfo/Idh/MocA family oxidoreductase</fullName>
    </submittedName>
</protein>
<dbReference type="Pfam" id="PF01408">
    <property type="entry name" value="GFO_IDH_MocA"/>
    <property type="match status" value="1"/>
</dbReference>
<dbReference type="Gene3D" id="3.30.360.10">
    <property type="entry name" value="Dihydrodipicolinate Reductase, domain 2"/>
    <property type="match status" value="1"/>
</dbReference>
<dbReference type="InterPro" id="IPR000683">
    <property type="entry name" value="Gfo/Idh/MocA-like_OxRdtase_N"/>
</dbReference>
<dbReference type="InterPro" id="IPR036291">
    <property type="entry name" value="NAD(P)-bd_dom_sf"/>
</dbReference>
<dbReference type="SUPFAM" id="SSF51735">
    <property type="entry name" value="NAD(P)-binding Rossmann-fold domains"/>
    <property type="match status" value="1"/>
</dbReference>
<accession>A0A9D9EPX8</accession>
<reference evidence="3" key="2">
    <citation type="journal article" date="2021" name="PeerJ">
        <title>Extensive microbial diversity within the chicken gut microbiome revealed by metagenomics and culture.</title>
        <authorList>
            <person name="Gilroy R."/>
            <person name="Ravi A."/>
            <person name="Getino M."/>
            <person name="Pursley I."/>
            <person name="Horton D.L."/>
            <person name="Alikhan N.F."/>
            <person name="Baker D."/>
            <person name="Gharbi K."/>
            <person name="Hall N."/>
            <person name="Watson M."/>
            <person name="Adriaenssens E.M."/>
            <person name="Foster-Nyarko E."/>
            <person name="Jarju S."/>
            <person name="Secka A."/>
            <person name="Antonio M."/>
            <person name="Oren A."/>
            <person name="Chaudhuri R.R."/>
            <person name="La Ragione R."/>
            <person name="Hildebrand F."/>
            <person name="Pallen M.J."/>
        </authorList>
    </citation>
    <scope>NUCLEOTIDE SEQUENCE</scope>
    <source>
        <strain evidence="3">B1-20833</strain>
    </source>
</reference>
<dbReference type="InterPro" id="IPR055170">
    <property type="entry name" value="GFO_IDH_MocA-like_dom"/>
</dbReference>
<name>A0A9D9EPX8_9BACT</name>
<dbReference type="Pfam" id="PF22725">
    <property type="entry name" value="GFO_IDH_MocA_C3"/>
    <property type="match status" value="1"/>
</dbReference>
<reference evidence="3" key="1">
    <citation type="submission" date="2020-10" db="EMBL/GenBank/DDBJ databases">
        <authorList>
            <person name="Gilroy R."/>
        </authorList>
    </citation>
    <scope>NUCLEOTIDE SEQUENCE</scope>
    <source>
        <strain evidence="3">B1-20833</strain>
    </source>
</reference>
<dbReference type="EMBL" id="JADIMI010000028">
    <property type="protein sequence ID" value="MBO8451887.1"/>
    <property type="molecule type" value="Genomic_DNA"/>
</dbReference>
<evidence type="ECO:0000313" key="4">
    <source>
        <dbReference type="Proteomes" id="UP000823661"/>
    </source>
</evidence>
<dbReference type="InterPro" id="IPR050463">
    <property type="entry name" value="Gfo/Idh/MocA_oxidrdct_glycsds"/>
</dbReference>
<comment type="caution">
    <text evidence="3">The sequence shown here is derived from an EMBL/GenBank/DDBJ whole genome shotgun (WGS) entry which is preliminary data.</text>
</comment>
<feature type="domain" description="GFO/IDH/MocA-like oxidoreductase" evidence="2">
    <location>
        <begin position="204"/>
        <end position="335"/>
    </location>
</feature>
<dbReference type="AlphaFoldDB" id="A0A9D9EPX8"/>
<organism evidence="3 4">
    <name type="scientific">Candidatus Cryptobacteroides intestinavium</name>
    <dbReference type="NCBI Taxonomy" id="2840766"/>
    <lineage>
        <taxon>Bacteria</taxon>
        <taxon>Pseudomonadati</taxon>
        <taxon>Bacteroidota</taxon>
        <taxon>Bacteroidia</taxon>
        <taxon>Bacteroidales</taxon>
        <taxon>Candidatus Cryptobacteroides</taxon>
    </lineage>
</organism>
<feature type="domain" description="Gfo/Idh/MocA-like oxidoreductase N-terminal" evidence="1">
    <location>
        <begin position="61"/>
        <end position="185"/>
    </location>
</feature>
<evidence type="ECO:0000259" key="1">
    <source>
        <dbReference type="Pfam" id="PF01408"/>
    </source>
</evidence>
<sequence>MSDKKISRKEFLTYSAALGVSGIIGTSLLSSCGRKKYVPLKEPGEYYVPELPDKAVAGKELKVGVVGCGGRGSGAVMDLLAAADGIKVVALGDTFADRLEGLRNDLKANKGQEVPAENCFVGFDAYKKVIDSGIDMVILTTPPVFRPEHFKYATEKGVHSFLEKPVAVDPKGCRTVIATARQAKAKGLCVVTGTQRHHERPYVEAFQKIQEGYIGEITGGNVYWNQGMLWYRDRQPGWSDMEWMIRDWVNWKWLSGDHIVEQHVHNIDVFLWMSGLKPTKATAFGARHRRITGDQYDQFSVDFEFENGIHLHSMCRQIDGCSNNVGEYIQGTKGSWNSYNHEIKDLAGNVIWKYDEAAANAAFKQHNPYVLEHVDLVNHIRKGEVYEEAESCAVSTLAGIMGREAAYSGATLTWDEISSSQLDYMPEKLEMGRMDMSKYVVPVPGSGK</sequence>
<gene>
    <name evidence="3" type="ORF">IAC06_03255</name>
</gene>